<feature type="transmembrane region" description="Helical" evidence="6">
    <location>
        <begin position="35"/>
        <end position="55"/>
    </location>
</feature>
<protein>
    <submittedName>
        <fullName evidence="8">Membrane protein</fullName>
    </submittedName>
</protein>
<keyword evidence="2" id="KW-1003">Cell membrane</keyword>
<evidence type="ECO:0000256" key="2">
    <source>
        <dbReference type="ARBA" id="ARBA00022475"/>
    </source>
</evidence>
<dbReference type="InterPro" id="IPR023845">
    <property type="entry name" value="DUF3817_TM"/>
</dbReference>
<accession>A0A401UWM3</accession>
<reference evidence="8 9" key="1">
    <citation type="submission" date="2018-11" db="EMBL/GenBank/DDBJ databases">
        <title>Draft genome sequence of Cellulomonas takizawaensis strain TKZ-21.</title>
        <authorList>
            <person name="Yamamura H."/>
            <person name="Hayashi T."/>
            <person name="Hamada M."/>
            <person name="Serisawa Y."/>
            <person name="Matsuyama K."/>
            <person name="Nakagawa Y."/>
            <person name="Otoguro M."/>
            <person name="Yanagida F."/>
            <person name="Hayakawa M."/>
        </authorList>
    </citation>
    <scope>NUCLEOTIDE SEQUENCE [LARGE SCALE GENOMIC DNA]</scope>
    <source>
        <strain evidence="8 9">TKZ-21</strain>
    </source>
</reference>
<evidence type="ECO:0000256" key="1">
    <source>
        <dbReference type="ARBA" id="ARBA00004651"/>
    </source>
</evidence>
<dbReference type="PANTHER" id="PTHR40077">
    <property type="entry name" value="MEMBRANE PROTEIN-RELATED"/>
    <property type="match status" value="1"/>
</dbReference>
<feature type="transmembrane region" description="Helical" evidence="6">
    <location>
        <begin position="75"/>
        <end position="95"/>
    </location>
</feature>
<name>A0A401UWM3_9CELL</name>
<dbReference type="GO" id="GO:0005886">
    <property type="term" value="C:plasma membrane"/>
    <property type="evidence" value="ECO:0007669"/>
    <property type="project" value="UniProtKB-SubCell"/>
</dbReference>
<proteinExistence type="predicted"/>
<feature type="transmembrane region" description="Helical" evidence="6">
    <location>
        <begin position="102"/>
        <end position="121"/>
    </location>
</feature>
<dbReference type="AlphaFoldDB" id="A0A401UWM3"/>
<dbReference type="Pfam" id="PF12823">
    <property type="entry name" value="DUF3817"/>
    <property type="match status" value="1"/>
</dbReference>
<comment type="subcellular location">
    <subcellularLocation>
        <location evidence="1">Cell membrane</location>
        <topology evidence="1">Multi-pass membrane protein</topology>
    </subcellularLocation>
</comment>
<keyword evidence="9" id="KW-1185">Reference proteome</keyword>
<evidence type="ECO:0000256" key="5">
    <source>
        <dbReference type="ARBA" id="ARBA00023136"/>
    </source>
</evidence>
<keyword evidence="5 6" id="KW-0472">Membrane</keyword>
<evidence type="ECO:0000313" key="9">
    <source>
        <dbReference type="Proteomes" id="UP000288246"/>
    </source>
</evidence>
<evidence type="ECO:0000313" key="8">
    <source>
        <dbReference type="EMBL" id="GCD18990.1"/>
    </source>
</evidence>
<dbReference type="NCBIfam" id="TIGR03954">
    <property type="entry name" value="integ_memb_HG"/>
    <property type="match status" value="1"/>
</dbReference>
<keyword evidence="3 6" id="KW-0812">Transmembrane</keyword>
<evidence type="ECO:0000256" key="3">
    <source>
        <dbReference type="ARBA" id="ARBA00022692"/>
    </source>
</evidence>
<sequence>MTDGMTGGPEQVSTTETTTKPWVKRARGAAQRYRVLAWITGTMLLLLCVEMILKYVLQLPGFNVDGDPRSEAARIIAMVHGWVYVIYLVTCFDLWSTMRWRLGRLVTLALAGVVPVMSFVLERKVHREALAAIDARA</sequence>
<dbReference type="Proteomes" id="UP000288246">
    <property type="component" value="Unassembled WGS sequence"/>
</dbReference>
<organism evidence="8 9">
    <name type="scientific">Cellulomonas algicola</name>
    <dbReference type="NCBI Taxonomy" id="2071633"/>
    <lineage>
        <taxon>Bacteria</taxon>
        <taxon>Bacillati</taxon>
        <taxon>Actinomycetota</taxon>
        <taxon>Actinomycetes</taxon>
        <taxon>Micrococcales</taxon>
        <taxon>Cellulomonadaceae</taxon>
        <taxon>Cellulomonas</taxon>
    </lineage>
</organism>
<dbReference type="PANTHER" id="PTHR40077:SF2">
    <property type="entry name" value="MEMBRANE PROTEIN"/>
    <property type="match status" value="1"/>
</dbReference>
<evidence type="ECO:0000259" key="7">
    <source>
        <dbReference type="Pfam" id="PF12823"/>
    </source>
</evidence>
<comment type="caution">
    <text evidence="8">The sequence shown here is derived from an EMBL/GenBank/DDBJ whole genome shotgun (WGS) entry which is preliminary data.</text>
</comment>
<keyword evidence="4 6" id="KW-1133">Transmembrane helix</keyword>
<dbReference type="EMBL" id="BHYL01000042">
    <property type="protein sequence ID" value="GCD18990.1"/>
    <property type="molecule type" value="Genomic_DNA"/>
</dbReference>
<evidence type="ECO:0000256" key="4">
    <source>
        <dbReference type="ARBA" id="ARBA00022989"/>
    </source>
</evidence>
<evidence type="ECO:0000256" key="6">
    <source>
        <dbReference type="SAM" id="Phobius"/>
    </source>
</evidence>
<feature type="domain" description="DUF3817" evidence="7">
    <location>
        <begin position="31"/>
        <end position="127"/>
    </location>
</feature>
<gene>
    <name evidence="8" type="ORF">CTKZ_05520</name>
</gene>